<dbReference type="Gramene" id="CDY18740">
    <property type="protein sequence ID" value="CDY18740"/>
    <property type="gene ID" value="GSBRNA2T00005849001"/>
</dbReference>
<gene>
    <name evidence="1" type="primary">BnaC08g08760D</name>
    <name evidence="1" type="ORF">GSBRNA2T00005849001</name>
</gene>
<dbReference type="AlphaFoldDB" id="A0A078FWC4"/>
<accession>A0A078FWC4</accession>
<organism evidence="1 2">
    <name type="scientific">Brassica napus</name>
    <name type="common">Rape</name>
    <dbReference type="NCBI Taxonomy" id="3708"/>
    <lineage>
        <taxon>Eukaryota</taxon>
        <taxon>Viridiplantae</taxon>
        <taxon>Streptophyta</taxon>
        <taxon>Embryophyta</taxon>
        <taxon>Tracheophyta</taxon>
        <taxon>Spermatophyta</taxon>
        <taxon>Magnoliopsida</taxon>
        <taxon>eudicotyledons</taxon>
        <taxon>Gunneridae</taxon>
        <taxon>Pentapetalae</taxon>
        <taxon>rosids</taxon>
        <taxon>malvids</taxon>
        <taxon>Brassicales</taxon>
        <taxon>Brassicaceae</taxon>
        <taxon>Brassiceae</taxon>
        <taxon>Brassica</taxon>
    </lineage>
</organism>
<dbReference type="Proteomes" id="UP000028999">
    <property type="component" value="Unassembled WGS sequence"/>
</dbReference>
<proteinExistence type="predicted"/>
<reference evidence="1 2" key="1">
    <citation type="journal article" date="2014" name="Science">
        <title>Plant genetics. Early allopolyploid evolution in the post-Neolithic Brassica napus oilseed genome.</title>
        <authorList>
            <person name="Chalhoub B."/>
            <person name="Denoeud F."/>
            <person name="Liu S."/>
            <person name="Parkin I.A."/>
            <person name="Tang H."/>
            <person name="Wang X."/>
            <person name="Chiquet J."/>
            <person name="Belcram H."/>
            <person name="Tong C."/>
            <person name="Samans B."/>
            <person name="Correa M."/>
            <person name="Da Silva C."/>
            <person name="Just J."/>
            <person name="Falentin C."/>
            <person name="Koh C.S."/>
            <person name="Le Clainche I."/>
            <person name="Bernard M."/>
            <person name="Bento P."/>
            <person name="Noel B."/>
            <person name="Labadie K."/>
            <person name="Alberti A."/>
            <person name="Charles M."/>
            <person name="Arnaud D."/>
            <person name="Guo H."/>
            <person name="Daviaud C."/>
            <person name="Alamery S."/>
            <person name="Jabbari K."/>
            <person name="Zhao M."/>
            <person name="Edger P.P."/>
            <person name="Chelaifa H."/>
            <person name="Tack D."/>
            <person name="Lassalle G."/>
            <person name="Mestiri I."/>
            <person name="Schnel N."/>
            <person name="Le Paslier M.C."/>
            <person name="Fan G."/>
            <person name="Renault V."/>
            <person name="Bayer P.E."/>
            <person name="Golicz A.A."/>
            <person name="Manoli S."/>
            <person name="Lee T.H."/>
            <person name="Thi V.H."/>
            <person name="Chalabi S."/>
            <person name="Hu Q."/>
            <person name="Fan C."/>
            <person name="Tollenaere R."/>
            <person name="Lu Y."/>
            <person name="Battail C."/>
            <person name="Shen J."/>
            <person name="Sidebottom C.H."/>
            <person name="Wang X."/>
            <person name="Canaguier A."/>
            <person name="Chauveau A."/>
            <person name="Berard A."/>
            <person name="Deniot G."/>
            <person name="Guan M."/>
            <person name="Liu Z."/>
            <person name="Sun F."/>
            <person name="Lim Y.P."/>
            <person name="Lyons E."/>
            <person name="Town C.D."/>
            <person name="Bancroft I."/>
            <person name="Wang X."/>
            <person name="Meng J."/>
            <person name="Ma J."/>
            <person name="Pires J.C."/>
            <person name="King G.J."/>
            <person name="Brunel D."/>
            <person name="Delourme R."/>
            <person name="Renard M."/>
            <person name="Aury J.M."/>
            <person name="Adams K.L."/>
            <person name="Batley J."/>
            <person name="Snowdon R.J."/>
            <person name="Tost J."/>
            <person name="Edwards D."/>
            <person name="Zhou Y."/>
            <person name="Hua W."/>
            <person name="Sharpe A.G."/>
            <person name="Paterson A.H."/>
            <person name="Guan C."/>
            <person name="Wincker P."/>
        </authorList>
    </citation>
    <scope>NUCLEOTIDE SEQUENCE [LARGE SCALE GENOMIC DNA]</scope>
    <source>
        <strain evidence="2">cv. Darmor-bzh</strain>
    </source>
</reference>
<dbReference type="EMBL" id="LK032088">
    <property type="protein sequence ID" value="CDY18740.1"/>
    <property type="molecule type" value="Genomic_DNA"/>
</dbReference>
<evidence type="ECO:0000313" key="1">
    <source>
        <dbReference type="EMBL" id="CDY18740.1"/>
    </source>
</evidence>
<evidence type="ECO:0000313" key="2">
    <source>
        <dbReference type="Proteomes" id="UP000028999"/>
    </source>
</evidence>
<protein>
    <submittedName>
        <fullName evidence="1">BnaC08g08760D protein</fullName>
    </submittedName>
</protein>
<dbReference type="PaxDb" id="3708-A0A078FWC4"/>
<sequence length="184" mass="21188">MKYQPSGHEDDVEDWDGDQLSRKAWKRKNRGPLNKFVMSLPPDIMKGGKNMKGLSGACDKELKDKVCEGTASRQLTGGQNTNHQLQISEILQSRCLVLHSVQQVVKDGFDKTQLHTKRRNILAQSRLNDMVFVKYSRALQRRMKRYDAKDPIELDEINDSNEWLMRKMDGNPSSDEDGWEPVQL</sequence>
<name>A0A078FWC4_BRANA</name>
<keyword evidence="2" id="KW-1185">Reference proteome</keyword>